<feature type="transmembrane region" description="Helical" evidence="1">
    <location>
        <begin position="59"/>
        <end position="82"/>
    </location>
</feature>
<feature type="transmembrane region" description="Helical" evidence="1">
    <location>
        <begin position="25"/>
        <end position="47"/>
    </location>
</feature>
<dbReference type="AlphaFoldDB" id="A0A1I4L3D4"/>
<dbReference type="RefSeq" id="WP_093386528.1">
    <property type="nucleotide sequence ID" value="NZ_FOTW01000008.1"/>
</dbReference>
<evidence type="ECO:0000313" key="2">
    <source>
        <dbReference type="EMBL" id="SFL85484.1"/>
    </source>
</evidence>
<name>A0A1I4L3D4_9BURK</name>
<evidence type="ECO:0000313" key="3">
    <source>
        <dbReference type="Proteomes" id="UP000199470"/>
    </source>
</evidence>
<proteinExistence type="predicted"/>
<evidence type="ECO:0000256" key="1">
    <source>
        <dbReference type="SAM" id="Phobius"/>
    </source>
</evidence>
<organism evidence="2 3">
    <name type="scientific">Rugamonas rubra</name>
    <dbReference type="NCBI Taxonomy" id="758825"/>
    <lineage>
        <taxon>Bacteria</taxon>
        <taxon>Pseudomonadati</taxon>
        <taxon>Pseudomonadota</taxon>
        <taxon>Betaproteobacteria</taxon>
        <taxon>Burkholderiales</taxon>
        <taxon>Oxalobacteraceae</taxon>
        <taxon>Telluria group</taxon>
        <taxon>Rugamonas</taxon>
    </lineage>
</organism>
<keyword evidence="1" id="KW-0472">Membrane</keyword>
<accession>A0A1I4L3D4</accession>
<dbReference type="InterPro" id="IPR007436">
    <property type="entry name" value="DUF485"/>
</dbReference>
<dbReference type="EMBL" id="FOTW01000008">
    <property type="protein sequence ID" value="SFL85484.1"/>
    <property type="molecule type" value="Genomic_DNA"/>
</dbReference>
<sequence>MHDDMVQKIKSDPNYRKLVTARSKFGWALTWCMMAVYYGYILLIAFNKELLSTKTGAGVMTWGMPIGLFVIVFTVLVTGFYVRRANSEYDDLTHAIQERVKA</sequence>
<reference evidence="2 3" key="1">
    <citation type="submission" date="2016-10" db="EMBL/GenBank/DDBJ databases">
        <authorList>
            <person name="de Groot N.N."/>
        </authorList>
    </citation>
    <scope>NUCLEOTIDE SEQUENCE [LARGE SCALE GENOMIC DNA]</scope>
    <source>
        <strain evidence="2 3">ATCC 43154</strain>
    </source>
</reference>
<dbReference type="PANTHER" id="PTHR38598:SF1">
    <property type="entry name" value="INNER MEMBRANE PROTEIN YJCH"/>
    <property type="match status" value="1"/>
</dbReference>
<dbReference type="Pfam" id="PF04341">
    <property type="entry name" value="DUF485"/>
    <property type="match status" value="1"/>
</dbReference>
<keyword evidence="3" id="KW-1185">Reference proteome</keyword>
<dbReference type="OrthoDB" id="5297034at2"/>
<dbReference type="InterPro" id="IPR052959">
    <property type="entry name" value="Inner_membrane_assoc"/>
</dbReference>
<dbReference type="Proteomes" id="UP000199470">
    <property type="component" value="Unassembled WGS sequence"/>
</dbReference>
<keyword evidence="1" id="KW-0812">Transmembrane</keyword>
<dbReference type="STRING" id="758825.SAMN02982985_01806"/>
<dbReference type="GO" id="GO:0005886">
    <property type="term" value="C:plasma membrane"/>
    <property type="evidence" value="ECO:0007669"/>
    <property type="project" value="TreeGrafter"/>
</dbReference>
<keyword evidence="1" id="KW-1133">Transmembrane helix</keyword>
<gene>
    <name evidence="2" type="ORF">SAMN02982985_01806</name>
</gene>
<dbReference type="PANTHER" id="PTHR38598">
    <property type="entry name" value="INNER MEMBRANE PROTEIN YJCH"/>
    <property type="match status" value="1"/>
</dbReference>
<protein>
    <submittedName>
        <fullName evidence="2">Uncharacterized membrane protein, DUF485 family</fullName>
    </submittedName>
</protein>